<dbReference type="NCBIfam" id="TIGR02384">
    <property type="entry name" value="RelB_DinJ"/>
    <property type="match status" value="1"/>
</dbReference>
<keyword evidence="4" id="KW-1185">Reference proteome</keyword>
<dbReference type="InterPro" id="IPR013321">
    <property type="entry name" value="Arc_rbn_hlx_hlx"/>
</dbReference>
<evidence type="ECO:0000256" key="2">
    <source>
        <dbReference type="ARBA" id="ARBA00022649"/>
    </source>
</evidence>
<organism evidence="3 4">
    <name type="scientific">Levilactobacillus fuyuanensis</name>
    <dbReference type="NCBI Taxonomy" id="2486022"/>
    <lineage>
        <taxon>Bacteria</taxon>
        <taxon>Bacillati</taxon>
        <taxon>Bacillota</taxon>
        <taxon>Bacilli</taxon>
        <taxon>Lactobacillales</taxon>
        <taxon>Lactobacillaceae</taxon>
        <taxon>Levilactobacillus</taxon>
    </lineage>
</organism>
<dbReference type="PANTHER" id="PTHR38781:SF1">
    <property type="entry name" value="ANTITOXIN DINJ-RELATED"/>
    <property type="match status" value="1"/>
</dbReference>
<protein>
    <submittedName>
        <fullName evidence="3">Type II toxin-antitoxin system RelB/DinJ family antitoxin</fullName>
    </submittedName>
</protein>
<dbReference type="RefSeq" id="WP_125701215.1">
    <property type="nucleotide sequence ID" value="NZ_JBHTOM010000009.1"/>
</dbReference>
<proteinExistence type="inferred from homology"/>
<dbReference type="EMBL" id="JBHTOM010000009">
    <property type="protein sequence ID" value="MFD1549599.1"/>
    <property type="molecule type" value="Genomic_DNA"/>
</dbReference>
<reference evidence="4" key="1">
    <citation type="journal article" date="2019" name="Int. J. Syst. Evol. Microbiol.">
        <title>The Global Catalogue of Microorganisms (GCM) 10K type strain sequencing project: providing services to taxonomists for standard genome sequencing and annotation.</title>
        <authorList>
            <consortium name="The Broad Institute Genomics Platform"/>
            <consortium name="The Broad Institute Genome Sequencing Center for Infectious Disease"/>
            <person name="Wu L."/>
            <person name="Ma J."/>
        </authorList>
    </citation>
    <scope>NUCLEOTIDE SEQUENCE [LARGE SCALE GENOMIC DNA]</scope>
    <source>
        <strain evidence="4">CCM 8906</strain>
    </source>
</reference>
<dbReference type="InterPro" id="IPR007337">
    <property type="entry name" value="RelB/DinJ"/>
</dbReference>
<gene>
    <name evidence="3" type="ORF">ACFQ5T_07790</name>
</gene>
<evidence type="ECO:0000313" key="3">
    <source>
        <dbReference type="EMBL" id="MFD1549599.1"/>
    </source>
</evidence>
<evidence type="ECO:0000256" key="1">
    <source>
        <dbReference type="ARBA" id="ARBA00010562"/>
    </source>
</evidence>
<accession>A0ABW4H4D1</accession>
<name>A0ABW4H4D1_9LACO</name>
<dbReference type="PANTHER" id="PTHR38781">
    <property type="entry name" value="ANTITOXIN DINJ-RELATED"/>
    <property type="match status" value="1"/>
</dbReference>
<sequence length="93" mass="10478">MQTTKQNQRKRVQALVDAEVADQAEKVLSDLGMTPTNAINVFYRQIIIHGGLPFDVVLSERQRATHELLEATKNQPVKEVKTQADLEGFTDKD</sequence>
<comment type="caution">
    <text evidence="3">The sequence shown here is derived from an EMBL/GenBank/DDBJ whole genome shotgun (WGS) entry which is preliminary data.</text>
</comment>
<dbReference type="Gene3D" id="1.10.1220.10">
    <property type="entry name" value="Met repressor-like"/>
    <property type="match status" value="1"/>
</dbReference>
<keyword evidence="2" id="KW-1277">Toxin-antitoxin system</keyword>
<evidence type="ECO:0000313" key="4">
    <source>
        <dbReference type="Proteomes" id="UP001597195"/>
    </source>
</evidence>
<comment type="similarity">
    <text evidence="1">Belongs to the RelB/DinJ antitoxin family.</text>
</comment>
<dbReference type="Proteomes" id="UP001597195">
    <property type="component" value="Unassembled WGS sequence"/>
</dbReference>
<dbReference type="Pfam" id="PF04221">
    <property type="entry name" value="RelB"/>
    <property type="match status" value="1"/>
</dbReference>